<proteinExistence type="predicted"/>
<dbReference type="EMBL" id="SOFP01000010">
    <property type="protein sequence ID" value="TFC19852.1"/>
    <property type="molecule type" value="Genomic_DNA"/>
</dbReference>
<accession>A0A4R8WWV6</accession>
<evidence type="ECO:0000256" key="1">
    <source>
        <dbReference type="ARBA" id="ARBA00022679"/>
    </source>
</evidence>
<sequence>MPMDWPAYYDAQAGRSVRFVLRETLRLRGETPAGNAIDLGCGEGTETRHLLRAGWRVLAFDADSRAETLVRRGLDATELRRLAFRQARFEDLPVLPPVDLVYAGFALPFCDPAAFPGVWAGIRAALTPGAWFAGEFFGPHDDWAGRAEMNFHDRAEVESLLDGLAVQSLVEDDRPGQSAMGPKHWHVFHVIARNPPAPA</sequence>
<keyword evidence="4" id="KW-1185">Reference proteome</keyword>
<dbReference type="InterPro" id="IPR041698">
    <property type="entry name" value="Methyltransf_25"/>
</dbReference>
<evidence type="ECO:0000259" key="2">
    <source>
        <dbReference type="Pfam" id="PF13649"/>
    </source>
</evidence>
<keyword evidence="1 3" id="KW-0808">Transferase</keyword>
<dbReference type="Pfam" id="PF13649">
    <property type="entry name" value="Methyltransf_25"/>
    <property type="match status" value="1"/>
</dbReference>
<dbReference type="OrthoDB" id="9804312at2"/>
<dbReference type="AlphaFoldDB" id="A0A4R8WWV6"/>
<dbReference type="GO" id="GO:0032259">
    <property type="term" value="P:methylation"/>
    <property type="evidence" value="ECO:0007669"/>
    <property type="project" value="UniProtKB-KW"/>
</dbReference>
<evidence type="ECO:0000313" key="3">
    <source>
        <dbReference type="EMBL" id="TFC19852.1"/>
    </source>
</evidence>
<dbReference type="SUPFAM" id="SSF53335">
    <property type="entry name" value="S-adenosyl-L-methionine-dependent methyltransferases"/>
    <property type="match status" value="1"/>
</dbReference>
<feature type="domain" description="Methyltransferase" evidence="2">
    <location>
        <begin position="37"/>
        <end position="129"/>
    </location>
</feature>
<dbReference type="InterPro" id="IPR029063">
    <property type="entry name" value="SAM-dependent_MTases_sf"/>
</dbReference>
<reference evidence="3 4" key="1">
    <citation type="submission" date="2019-03" db="EMBL/GenBank/DDBJ databases">
        <title>Genomics of glacier-inhabiting Cryobacterium strains.</title>
        <authorList>
            <person name="Liu Q."/>
            <person name="Xin Y.-H."/>
        </authorList>
    </citation>
    <scope>NUCLEOTIDE SEQUENCE [LARGE SCALE GENOMIC DNA]</scope>
    <source>
        <strain evidence="3 4">MDT1-3</strain>
    </source>
</reference>
<gene>
    <name evidence="3" type="ORF">E3O19_02355</name>
</gene>
<organism evidence="3 4">
    <name type="scientific">Cryobacterium algoritolerans</name>
    <dbReference type="NCBI Taxonomy" id="1259184"/>
    <lineage>
        <taxon>Bacteria</taxon>
        <taxon>Bacillati</taxon>
        <taxon>Actinomycetota</taxon>
        <taxon>Actinomycetes</taxon>
        <taxon>Micrococcales</taxon>
        <taxon>Microbacteriaceae</taxon>
        <taxon>Cryobacterium</taxon>
    </lineage>
</organism>
<dbReference type="Gene3D" id="3.40.50.150">
    <property type="entry name" value="Vaccinia Virus protein VP39"/>
    <property type="match status" value="1"/>
</dbReference>
<name>A0A4R8WWV6_9MICO</name>
<dbReference type="GO" id="GO:0008168">
    <property type="term" value="F:methyltransferase activity"/>
    <property type="evidence" value="ECO:0007669"/>
    <property type="project" value="UniProtKB-KW"/>
</dbReference>
<dbReference type="PANTHER" id="PTHR43861">
    <property type="entry name" value="TRANS-ACONITATE 2-METHYLTRANSFERASE-RELATED"/>
    <property type="match status" value="1"/>
</dbReference>
<comment type="caution">
    <text evidence="3">The sequence shown here is derived from an EMBL/GenBank/DDBJ whole genome shotgun (WGS) entry which is preliminary data.</text>
</comment>
<protein>
    <submittedName>
        <fullName evidence="3">Class I SAM-dependent methyltransferase</fullName>
    </submittedName>
</protein>
<dbReference type="Proteomes" id="UP000298412">
    <property type="component" value="Unassembled WGS sequence"/>
</dbReference>
<evidence type="ECO:0000313" key="4">
    <source>
        <dbReference type="Proteomes" id="UP000298412"/>
    </source>
</evidence>
<dbReference type="CDD" id="cd02440">
    <property type="entry name" value="AdoMet_MTases"/>
    <property type="match status" value="1"/>
</dbReference>
<keyword evidence="3" id="KW-0489">Methyltransferase</keyword>